<dbReference type="Gene3D" id="1.20.120.530">
    <property type="entry name" value="GntR ligand-binding domain-like"/>
    <property type="match status" value="1"/>
</dbReference>
<name>A0A370FE90_9BURK</name>
<dbReference type="GO" id="GO:0003700">
    <property type="term" value="F:DNA-binding transcription factor activity"/>
    <property type="evidence" value="ECO:0007669"/>
    <property type="project" value="InterPro"/>
</dbReference>
<dbReference type="OrthoDB" id="9799812at2"/>
<comment type="caution">
    <text evidence="6">The sequence shown here is derived from an EMBL/GenBank/DDBJ whole genome shotgun (WGS) entry which is preliminary data.</text>
</comment>
<reference evidence="6 7" key="1">
    <citation type="submission" date="2018-07" db="EMBL/GenBank/DDBJ databases">
        <title>Genomic Encyclopedia of Type Strains, Phase IV (KMG-IV): sequencing the most valuable type-strain genomes for metagenomic binning, comparative biology and taxonomic classification.</title>
        <authorList>
            <person name="Goeker M."/>
        </authorList>
    </citation>
    <scope>NUCLEOTIDE SEQUENCE [LARGE SCALE GENOMIC DNA]</scope>
    <source>
        <strain evidence="6 7">DSM 21352</strain>
    </source>
</reference>
<dbReference type="InterPro" id="IPR008920">
    <property type="entry name" value="TF_FadR/GntR_C"/>
</dbReference>
<dbReference type="AlphaFoldDB" id="A0A370FE90"/>
<organism evidence="6 7">
    <name type="scientific">Pseudacidovorax intermedius</name>
    <dbReference type="NCBI Taxonomy" id="433924"/>
    <lineage>
        <taxon>Bacteria</taxon>
        <taxon>Pseudomonadati</taxon>
        <taxon>Pseudomonadota</taxon>
        <taxon>Betaproteobacteria</taxon>
        <taxon>Burkholderiales</taxon>
        <taxon>Comamonadaceae</taxon>
        <taxon>Pseudacidovorax</taxon>
    </lineage>
</organism>
<proteinExistence type="predicted"/>
<accession>A0A370FE90</accession>
<dbReference type="SUPFAM" id="SSF48008">
    <property type="entry name" value="GntR ligand-binding domain-like"/>
    <property type="match status" value="1"/>
</dbReference>
<feature type="region of interest" description="Disordered" evidence="4">
    <location>
        <begin position="222"/>
        <end position="267"/>
    </location>
</feature>
<feature type="domain" description="HTH gntR-type" evidence="5">
    <location>
        <begin position="15"/>
        <end position="82"/>
    </location>
</feature>
<protein>
    <submittedName>
        <fullName evidence="6">DNA-binding GntR family transcriptional regulator</fullName>
    </submittedName>
</protein>
<evidence type="ECO:0000313" key="6">
    <source>
        <dbReference type="EMBL" id="RDI24361.1"/>
    </source>
</evidence>
<dbReference type="SUPFAM" id="SSF46785">
    <property type="entry name" value="Winged helix' DNA-binding domain"/>
    <property type="match status" value="1"/>
</dbReference>
<gene>
    <name evidence="6" type="ORF">DFR41_105276</name>
</gene>
<dbReference type="Pfam" id="PF00392">
    <property type="entry name" value="GntR"/>
    <property type="match status" value="1"/>
</dbReference>
<dbReference type="PROSITE" id="PS50949">
    <property type="entry name" value="HTH_GNTR"/>
    <property type="match status" value="1"/>
</dbReference>
<evidence type="ECO:0000256" key="3">
    <source>
        <dbReference type="ARBA" id="ARBA00023163"/>
    </source>
</evidence>
<keyword evidence="1" id="KW-0805">Transcription regulation</keyword>
<dbReference type="GO" id="GO:0003677">
    <property type="term" value="F:DNA binding"/>
    <property type="evidence" value="ECO:0007669"/>
    <property type="project" value="UniProtKB-KW"/>
</dbReference>
<evidence type="ECO:0000313" key="7">
    <source>
        <dbReference type="Proteomes" id="UP000255265"/>
    </source>
</evidence>
<sequence length="267" mass="29146">MEASVLNEPVPDASGSRTERAYERLRQEILRGELAPNERLRAADLDKRFQLGLTPIREALARLGSEGLVAIEAHRGARVVESSPAELIDLTRTRREIERLCLADAIAHGDARWEAGIVAALHVLHRTPLPDFSRSDAMASEWEVHHRAFHAALVGACTSQWLLRFWNQLADHSQRYRKIRLESAHLQARDVNAEHQAIVDAVLARDAATAIALMDRHLQETENAVRQAGSSAPDAAGAAPALSAPRARAGAKAARPSPVPPARGSAR</sequence>
<keyword evidence="7" id="KW-1185">Reference proteome</keyword>
<dbReference type="InterPro" id="IPR036388">
    <property type="entry name" value="WH-like_DNA-bd_sf"/>
</dbReference>
<dbReference type="PANTHER" id="PTHR43537:SF20">
    <property type="entry name" value="HTH-TYPE TRANSCRIPTIONAL REPRESSOR GLAR"/>
    <property type="match status" value="1"/>
</dbReference>
<dbReference type="InterPro" id="IPR000524">
    <property type="entry name" value="Tscrpt_reg_HTH_GntR"/>
</dbReference>
<dbReference type="InterPro" id="IPR011711">
    <property type="entry name" value="GntR_C"/>
</dbReference>
<keyword evidence="2 6" id="KW-0238">DNA-binding</keyword>
<evidence type="ECO:0000256" key="2">
    <source>
        <dbReference type="ARBA" id="ARBA00023125"/>
    </source>
</evidence>
<feature type="compositionally biased region" description="Low complexity" evidence="4">
    <location>
        <begin position="228"/>
        <end position="256"/>
    </location>
</feature>
<dbReference type="Proteomes" id="UP000255265">
    <property type="component" value="Unassembled WGS sequence"/>
</dbReference>
<dbReference type="Pfam" id="PF07729">
    <property type="entry name" value="FCD"/>
    <property type="match status" value="1"/>
</dbReference>
<dbReference type="SMART" id="SM00345">
    <property type="entry name" value="HTH_GNTR"/>
    <property type="match status" value="1"/>
</dbReference>
<evidence type="ECO:0000259" key="5">
    <source>
        <dbReference type="PROSITE" id="PS50949"/>
    </source>
</evidence>
<evidence type="ECO:0000256" key="1">
    <source>
        <dbReference type="ARBA" id="ARBA00023015"/>
    </source>
</evidence>
<dbReference type="InterPro" id="IPR036390">
    <property type="entry name" value="WH_DNA-bd_sf"/>
</dbReference>
<dbReference type="EMBL" id="QQAV01000005">
    <property type="protein sequence ID" value="RDI24361.1"/>
    <property type="molecule type" value="Genomic_DNA"/>
</dbReference>
<evidence type="ECO:0000256" key="4">
    <source>
        <dbReference type="SAM" id="MobiDB-lite"/>
    </source>
</evidence>
<dbReference type="PANTHER" id="PTHR43537">
    <property type="entry name" value="TRANSCRIPTIONAL REGULATOR, GNTR FAMILY"/>
    <property type="match status" value="1"/>
</dbReference>
<dbReference type="SMART" id="SM00895">
    <property type="entry name" value="FCD"/>
    <property type="match status" value="1"/>
</dbReference>
<keyword evidence="3" id="KW-0804">Transcription</keyword>
<dbReference type="Gene3D" id="1.10.10.10">
    <property type="entry name" value="Winged helix-like DNA-binding domain superfamily/Winged helix DNA-binding domain"/>
    <property type="match status" value="1"/>
</dbReference>